<keyword evidence="11" id="KW-1185">Reference proteome</keyword>
<dbReference type="GO" id="GO:0006400">
    <property type="term" value="P:tRNA modification"/>
    <property type="evidence" value="ECO:0007669"/>
    <property type="project" value="UniProtKB-UniRule"/>
</dbReference>
<evidence type="ECO:0000256" key="5">
    <source>
        <dbReference type="ARBA" id="ARBA00022741"/>
    </source>
</evidence>
<dbReference type="Proteomes" id="UP000034228">
    <property type="component" value="Unassembled WGS sequence"/>
</dbReference>
<keyword evidence="5 8" id="KW-0547">Nucleotide-binding</keyword>
<dbReference type="InterPro" id="IPR012094">
    <property type="entry name" value="tRNA_Ile_lys_synt"/>
</dbReference>
<evidence type="ECO:0000256" key="3">
    <source>
        <dbReference type="ARBA" id="ARBA00022598"/>
    </source>
</evidence>
<dbReference type="SUPFAM" id="SSF56037">
    <property type="entry name" value="PheT/TilS domain"/>
    <property type="match status" value="1"/>
</dbReference>
<dbReference type="Pfam" id="PF01171">
    <property type="entry name" value="ATP_bind_3"/>
    <property type="match status" value="1"/>
</dbReference>
<reference evidence="10 11" key="1">
    <citation type="submission" date="2015-03" db="EMBL/GenBank/DDBJ databases">
        <title>Draft genome sequences of two protease-producing strains of Arsukibacterium isolated from two cold and alkaline environments.</title>
        <authorList>
            <person name="Lylloff J.E."/>
            <person name="Skov L.B."/>
            <person name="Jepsen M."/>
            <person name="Hallin P.F."/>
            <person name="Sorensen S.J."/>
            <person name="Stougaard P."/>
            <person name="Glaring M.A."/>
        </authorList>
    </citation>
    <scope>NUCLEOTIDE SEQUENCE [LARGE SCALE GENOMIC DNA]</scope>
    <source>
        <strain evidence="10 11">GCM72</strain>
    </source>
</reference>
<dbReference type="GO" id="GO:0032267">
    <property type="term" value="F:tRNA(Ile)-lysidine synthase activity"/>
    <property type="evidence" value="ECO:0007669"/>
    <property type="project" value="UniProtKB-EC"/>
</dbReference>
<accession>A0A0M2VAA7</accession>
<dbReference type="NCBIfam" id="TIGR02433">
    <property type="entry name" value="lysidine_TilS_C"/>
    <property type="match status" value="1"/>
</dbReference>
<comment type="subcellular location">
    <subcellularLocation>
        <location evidence="1 8">Cytoplasm</location>
    </subcellularLocation>
</comment>
<evidence type="ECO:0000256" key="4">
    <source>
        <dbReference type="ARBA" id="ARBA00022694"/>
    </source>
</evidence>
<dbReference type="InterPro" id="IPR011063">
    <property type="entry name" value="TilS/TtcA_N"/>
</dbReference>
<dbReference type="Pfam" id="PF11734">
    <property type="entry name" value="TilS_C"/>
    <property type="match status" value="1"/>
</dbReference>
<evidence type="ECO:0000313" key="10">
    <source>
        <dbReference type="EMBL" id="KKO47379.1"/>
    </source>
</evidence>
<evidence type="ECO:0000259" key="9">
    <source>
        <dbReference type="SMART" id="SM00977"/>
    </source>
</evidence>
<dbReference type="Gene3D" id="1.20.59.20">
    <property type="match status" value="1"/>
</dbReference>
<feature type="binding site" evidence="8">
    <location>
        <begin position="26"/>
        <end position="31"/>
    </location>
    <ligand>
        <name>ATP</name>
        <dbReference type="ChEBI" id="CHEBI:30616"/>
    </ligand>
</feature>
<dbReference type="SUPFAM" id="SSF52402">
    <property type="entry name" value="Adenine nucleotide alpha hydrolases-like"/>
    <property type="match status" value="1"/>
</dbReference>
<comment type="similarity">
    <text evidence="8">Belongs to the tRNA(Ile)-lysidine synthase family.</text>
</comment>
<dbReference type="HAMAP" id="MF_01161">
    <property type="entry name" value="tRNA_Ile_lys_synt"/>
    <property type="match status" value="1"/>
</dbReference>
<keyword evidence="2 8" id="KW-0963">Cytoplasm</keyword>
<sequence>MAVISATELTAQLNACGVTKVVLALSGGLDSMVLLELLHQARQVAGFALQAVYVNHGLNPDADRWAGHCASACALRNIEFFSLQINIAGSGNLEAAAREGRYQALAPFIDTATTALLTGHHADDQLETLFLALKRGAGASGLSGMARQRPFANGYLLRPLLDCSRQHILAFARQYQLSWVDDSSNQNNHFDRNYIRNVIAPLLTGRWPAFTETTRRSMQHLAQQQQLLDHYTEQAMIRCVEGRRLHLAALQQYLPLQQDLVIRRWLAQFQLNPSSQWLQTAKQQVIAASPDAQPLLVLGQYQLRRYQQWLYLEQLREFPATCCRLLWDMQGCMALPAGLGALAVYNTAGPGRLAMVRSEVVVVFGQLSLPFKPAGQAQHKPLKQWFKLWQLPPWQRGQVPLLLADDRLVVVAGYATAFSTTQADCWLGWSQS</sequence>
<dbReference type="Gene3D" id="3.40.50.620">
    <property type="entry name" value="HUPs"/>
    <property type="match status" value="1"/>
</dbReference>
<dbReference type="PANTHER" id="PTHR43033:SF1">
    <property type="entry name" value="TRNA(ILE)-LYSIDINE SYNTHASE-RELATED"/>
    <property type="match status" value="1"/>
</dbReference>
<name>A0A0M2VAA7_9GAMM</name>
<keyword evidence="4 8" id="KW-0819">tRNA processing</keyword>
<gene>
    <name evidence="8" type="primary">tilS</name>
    <name evidence="10" type="ORF">WG68_01750</name>
</gene>
<dbReference type="EMBL" id="LAHO01000001">
    <property type="protein sequence ID" value="KKO47379.1"/>
    <property type="molecule type" value="Genomic_DNA"/>
</dbReference>
<dbReference type="InterPro" id="IPR015262">
    <property type="entry name" value="tRNA_Ile_lys_synt_subst-bd"/>
</dbReference>
<dbReference type="GO" id="GO:0005524">
    <property type="term" value="F:ATP binding"/>
    <property type="evidence" value="ECO:0007669"/>
    <property type="project" value="UniProtKB-UniRule"/>
</dbReference>
<feature type="domain" description="Lysidine-tRNA(Ile) synthetase C-terminal" evidence="9">
    <location>
        <begin position="360"/>
        <end position="429"/>
    </location>
</feature>
<dbReference type="STRING" id="336831.WG68_01750"/>
<dbReference type="PATRIC" id="fig|336831.14.peg.2556"/>
<evidence type="ECO:0000256" key="1">
    <source>
        <dbReference type="ARBA" id="ARBA00004496"/>
    </source>
</evidence>
<dbReference type="InterPro" id="IPR014729">
    <property type="entry name" value="Rossmann-like_a/b/a_fold"/>
</dbReference>
<evidence type="ECO:0000313" key="11">
    <source>
        <dbReference type="Proteomes" id="UP000034228"/>
    </source>
</evidence>
<evidence type="ECO:0000256" key="2">
    <source>
        <dbReference type="ARBA" id="ARBA00022490"/>
    </source>
</evidence>
<comment type="domain">
    <text evidence="8">The N-terminal region contains the highly conserved SGGXDS motif, predicted to be a P-loop motif involved in ATP binding.</text>
</comment>
<evidence type="ECO:0000256" key="8">
    <source>
        <dbReference type="HAMAP-Rule" id="MF_01161"/>
    </source>
</evidence>
<dbReference type="NCBIfam" id="TIGR02432">
    <property type="entry name" value="lysidine_TilS_N"/>
    <property type="match status" value="1"/>
</dbReference>
<evidence type="ECO:0000256" key="6">
    <source>
        <dbReference type="ARBA" id="ARBA00022840"/>
    </source>
</evidence>
<dbReference type="AlphaFoldDB" id="A0A0M2VAA7"/>
<protein>
    <recommendedName>
        <fullName evidence="8">tRNA(Ile)-lysidine synthase</fullName>
        <ecNumber evidence="8">6.3.4.19</ecNumber>
    </recommendedName>
    <alternativeName>
        <fullName evidence="8">tRNA(Ile)-2-lysyl-cytidine synthase</fullName>
    </alternativeName>
    <alternativeName>
        <fullName evidence="8">tRNA(Ile)-lysidine synthetase</fullName>
    </alternativeName>
</protein>
<dbReference type="OrthoDB" id="9807403at2"/>
<dbReference type="CDD" id="cd01992">
    <property type="entry name" value="TilS_N"/>
    <property type="match status" value="1"/>
</dbReference>
<organism evidence="10 11">
    <name type="scientific">Arsukibacterium ikkense</name>
    <dbReference type="NCBI Taxonomy" id="336831"/>
    <lineage>
        <taxon>Bacteria</taxon>
        <taxon>Pseudomonadati</taxon>
        <taxon>Pseudomonadota</taxon>
        <taxon>Gammaproteobacteria</taxon>
        <taxon>Chromatiales</taxon>
        <taxon>Chromatiaceae</taxon>
        <taxon>Arsukibacterium</taxon>
    </lineage>
</organism>
<dbReference type="InterPro" id="IPR012795">
    <property type="entry name" value="tRNA_Ile_lys_synt_N"/>
</dbReference>
<dbReference type="EC" id="6.3.4.19" evidence="8"/>
<comment type="caution">
    <text evidence="10">The sequence shown here is derived from an EMBL/GenBank/DDBJ whole genome shotgun (WGS) entry which is preliminary data.</text>
</comment>
<comment type="catalytic activity">
    <reaction evidence="7 8">
        <text>cytidine(34) in tRNA(Ile2) + L-lysine + ATP = lysidine(34) in tRNA(Ile2) + AMP + diphosphate + H(+)</text>
        <dbReference type="Rhea" id="RHEA:43744"/>
        <dbReference type="Rhea" id="RHEA-COMP:10625"/>
        <dbReference type="Rhea" id="RHEA-COMP:10670"/>
        <dbReference type="ChEBI" id="CHEBI:15378"/>
        <dbReference type="ChEBI" id="CHEBI:30616"/>
        <dbReference type="ChEBI" id="CHEBI:32551"/>
        <dbReference type="ChEBI" id="CHEBI:33019"/>
        <dbReference type="ChEBI" id="CHEBI:82748"/>
        <dbReference type="ChEBI" id="CHEBI:83665"/>
        <dbReference type="ChEBI" id="CHEBI:456215"/>
        <dbReference type="EC" id="6.3.4.19"/>
    </reaction>
</comment>
<dbReference type="Pfam" id="PF09179">
    <property type="entry name" value="TilS"/>
    <property type="match status" value="1"/>
</dbReference>
<dbReference type="SMART" id="SM00977">
    <property type="entry name" value="TilS_C"/>
    <property type="match status" value="1"/>
</dbReference>
<dbReference type="InterPro" id="IPR012796">
    <property type="entry name" value="Lysidine-tRNA-synth_C"/>
</dbReference>
<comment type="function">
    <text evidence="8">Ligates lysine onto the cytidine present at position 34 of the AUA codon-specific tRNA(Ile) that contains the anticodon CAU, in an ATP-dependent manner. Cytidine is converted to lysidine, thus changing the amino acid specificity of the tRNA from methionine to isoleucine.</text>
</comment>
<dbReference type="PANTHER" id="PTHR43033">
    <property type="entry name" value="TRNA(ILE)-LYSIDINE SYNTHASE-RELATED"/>
    <property type="match status" value="1"/>
</dbReference>
<dbReference type="RefSeq" id="WP_046555906.1">
    <property type="nucleotide sequence ID" value="NZ_LAHO01000001.1"/>
</dbReference>
<proteinExistence type="inferred from homology"/>
<evidence type="ECO:0000256" key="7">
    <source>
        <dbReference type="ARBA" id="ARBA00048539"/>
    </source>
</evidence>
<keyword evidence="3 8" id="KW-0436">Ligase</keyword>
<keyword evidence="6 8" id="KW-0067">ATP-binding</keyword>
<dbReference type="GO" id="GO:0005737">
    <property type="term" value="C:cytoplasm"/>
    <property type="evidence" value="ECO:0007669"/>
    <property type="project" value="UniProtKB-SubCell"/>
</dbReference>
<dbReference type="SUPFAM" id="SSF82829">
    <property type="entry name" value="MesJ substrate recognition domain-like"/>
    <property type="match status" value="1"/>
</dbReference>